<protein>
    <recommendedName>
        <fullName evidence="3">N-acetyltransferase domain-containing protein</fullName>
    </recommendedName>
</protein>
<evidence type="ECO:0008006" key="3">
    <source>
        <dbReference type="Google" id="ProtNLM"/>
    </source>
</evidence>
<proteinExistence type="predicted"/>
<evidence type="ECO:0000313" key="1">
    <source>
        <dbReference type="EMBL" id="NJW51798.1"/>
    </source>
</evidence>
<keyword evidence="2" id="KW-1185">Reference proteome</keyword>
<sequence>MAVLKENKKLLEVKEFSVDGILDEISIRDNSENAQWLTKDLVLDLWQTSPLQKKNKEKYLVWLKDKRTVGFALLQEKRNREAVIHFKIKEREVIAPEDLQVLLETSINKAFDLFNLEKILFDCGDYCSSEISQAFIQAFQPHPVGWVHLNDGKYVLTKGQLDQTEEEFYKM</sequence>
<comment type="caution">
    <text evidence="1">The sequence shown here is derived from an EMBL/GenBank/DDBJ whole genome shotgun (WGS) entry which is preliminary data.</text>
</comment>
<accession>A0ABX1CU32</accession>
<gene>
    <name evidence="1" type="ORF">HC175_02590</name>
</gene>
<dbReference type="EMBL" id="JAAVJR010000001">
    <property type="protein sequence ID" value="NJW51798.1"/>
    <property type="molecule type" value="Genomic_DNA"/>
</dbReference>
<dbReference type="Proteomes" id="UP000703674">
    <property type="component" value="Unassembled WGS sequence"/>
</dbReference>
<name>A0ABX1CU32_9FLAO</name>
<reference evidence="1 2" key="1">
    <citation type="submission" date="2020-03" db="EMBL/GenBank/DDBJ databases">
        <title>Salinimicrobium sp. nov, isolated from SCS.</title>
        <authorList>
            <person name="Cao W.R."/>
        </authorList>
    </citation>
    <scope>NUCLEOTIDE SEQUENCE [LARGE SCALE GENOMIC DNA]</scope>
    <source>
        <strain evidence="2">J15B91</strain>
    </source>
</reference>
<evidence type="ECO:0000313" key="2">
    <source>
        <dbReference type="Proteomes" id="UP000703674"/>
    </source>
</evidence>
<dbReference type="RefSeq" id="WP_168136937.1">
    <property type="nucleotide sequence ID" value="NZ_JAAVJR010000001.1"/>
</dbReference>
<organism evidence="1 2">
    <name type="scientific">Salinimicrobium oceani</name>
    <dbReference type="NCBI Taxonomy" id="2722702"/>
    <lineage>
        <taxon>Bacteria</taxon>
        <taxon>Pseudomonadati</taxon>
        <taxon>Bacteroidota</taxon>
        <taxon>Flavobacteriia</taxon>
        <taxon>Flavobacteriales</taxon>
        <taxon>Flavobacteriaceae</taxon>
        <taxon>Salinimicrobium</taxon>
    </lineage>
</organism>